<comment type="caution">
    <text evidence="1">The sequence shown here is derived from an EMBL/GenBank/DDBJ whole genome shotgun (WGS) entry which is preliminary data.</text>
</comment>
<proteinExistence type="predicted"/>
<keyword evidence="2" id="KW-1185">Reference proteome</keyword>
<reference evidence="1 2" key="1">
    <citation type="journal article" date="2011" name="Genome Biol.">
        <title>Comparative genome sequence analysis underscores mycoparasitism as the ancestral life style of Trichoderma.</title>
        <authorList>
            <person name="Kubicek C.P."/>
            <person name="Herrera-Estrella A."/>
            <person name="Seidl-Seiboth V."/>
            <person name="Martinez D.A."/>
            <person name="Druzhinina I.S."/>
            <person name="Thon M."/>
            <person name="Zeilinger S."/>
            <person name="Casas-Flores S."/>
            <person name="Horwitz B.A."/>
            <person name="Mukherjee P.K."/>
            <person name="Mukherjee M."/>
            <person name="Kredics L."/>
            <person name="Alcaraz L.D."/>
            <person name="Aerts A."/>
            <person name="Antal Z."/>
            <person name="Atanasova L."/>
            <person name="Cervantes-Badillo M.G."/>
            <person name="Challacombe J."/>
            <person name="Chertkov O."/>
            <person name="McCluskey K."/>
            <person name="Coulpier F."/>
            <person name="Deshpande N."/>
            <person name="von Doehren H."/>
            <person name="Ebbole D.J."/>
            <person name="Esquivel-Naranjo E.U."/>
            <person name="Fekete E."/>
            <person name="Flipphi M."/>
            <person name="Glaser F."/>
            <person name="Gomez-Rodriguez E.Y."/>
            <person name="Gruber S."/>
            <person name="Han C."/>
            <person name="Henrissat B."/>
            <person name="Hermosa R."/>
            <person name="Hernandez-Onate M."/>
            <person name="Karaffa L."/>
            <person name="Kosti I."/>
            <person name="Le Crom S."/>
            <person name="Lindquist E."/>
            <person name="Lucas S."/>
            <person name="Luebeck M."/>
            <person name="Luebeck P.S."/>
            <person name="Margeot A."/>
            <person name="Metz B."/>
            <person name="Misra M."/>
            <person name="Nevalainen H."/>
            <person name="Omann M."/>
            <person name="Packer N."/>
            <person name="Perrone G."/>
            <person name="Uresti-Rivera E.E."/>
            <person name="Salamov A."/>
            <person name="Schmoll M."/>
            <person name="Seiboth B."/>
            <person name="Shapiro H."/>
            <person name="Sukno S."/>
            <person name="Tamayo-Ramos J.A."/>
            <person name="Tisch D."/>
            <person name="Wiest A."/>
            <person name="Wilkinson H.H."/>
            <person name="Zhang M."/>
            <person name="Coutinho P.M."/>
            <person name="Kenerley C.M."/>
            <person name="Monte E."/>
            <person name="Baker S.E."/>
            <person name="Grigoriev I.V."/>
        </authorList>
    </citation>
    <scope>NUCLEOTIDE SEQUENCE [LARGE SCALE GENOMIC DNA]</scope>
    <source>
        <strain evidence="2">ATCC 20476 / IMI 206040</strain>
    </source>
</reference>
<protein>
    <submittedName>
        <fullName evidence="1">Uncharacterized protein</fullName>
    </submittedName>
</protein>
<sequence length="73" mass="8666">MRMGTMGGAWRRTKTIRRLVLLRKGKKKKLMRGMELEFISNGKKRHIRRARYTEDSCGGHRARTWRGLGLMYD</sequence>
<dbReference type="OrthoDB" id="372624at2759"/>
<dbReference type="HOGENOM" id="CLU_2705117_0_0_1"/>
<name>G9NIF8_HYPAI</name>
<organism evidence="1 2">
    <name type="scientific">Hypocrea atroviridis (strain ATCC 20476 / IMI 206040)</name>
    <name type="common">Trichoderma atroviride</name>
    <dbReference type="NCBI Taxonomy" id="452589"/>
    <lineage>
        <taxon>Eukaryota</taxon>
        <taxon>Fungi</taxon>
        <taxon>Dikarya</taxon>
        <taxon>Ascomycota</taxon>
        <taxon>Pezizomycotina</taxon>
        <taxon>Sordariomycetes</taxon>
        <taxon>Hypocreomycetidae</taxon>
        <taxon>Hypocreales</taxon>
        <taxon>Hypocreaceae</taxon>
        <taxon>Trichoderma</taxon>
    </lineage>
</organism>
<dbReference type="AlphaFoldDB" id="G9NIF8"/>
<evidence type="ECO:0000313" key="1">
    <source>
        <dbReference type="EMBL" id="EHK49570.1"/>
    </source>
</evidence>
<evidence type="ECO:0000313" key="2">
    <source>
        <dbReference type="Proteomes" id="UP000005426"/>
    </source>
</evidence>
<accession>G9NIF8</accession>
<dbReference type="Proteomes" id="UP000005426">
    <property type="component" value="Unassembled WGS sequence"/>
</dbReference>
<gene>
    <name evidence="1" type="ORF">TRIATDRAFT_297531</name>
</gene>
<dbReference type="EMBL" id="ABDG02000016">
    <property type="protein sequence ID" value="EHK49570.1"/>
    <property type="molecule type" value="Genomic_DNA"/>
</dbReference>